<evidence type="ECO:0008006" key="3">
    <source>
        <dbReference type="Google" id="ProtNLM"/>
    </source>
</evidence>
<dbReference type="EMBL" id="DQVE01000047">
    <property type="protein sequence ID" value="HIP98584.1"/>
    <property type="molecule type" value="Genomic_DNA"/>
</dbReference>
<dbReference type="AlphaFoldDB" id="A0A9D0YRF9"/>
<dbReference type="SUPFAM" id="SSF64182">
    <property type="entry name" value="DHH phosphoesterases"/>
    <property type="match status" value="1"/>
</dbReference>
<proteinExistence type="predicted"/>
<evidence type="ECO:0000313" key="2">
    <source>
        <dbReference type="Proteomes" id="UP000606463"/>
    </source>
</evidence>
<dbReference type="Proteomes" id="UP000606463">
    <property type="component" value="Unassembled WGS sequence"/>
</dbReference>
<protein>
    <recommendedName>
        <fullName evidence="3">DHHA1 domain-containing protein</fullName>
    </recommendedName>
</protein>
<dbReference type="PANTHER" id="PTHR46922">
    <property type="entry name" value="DHHA1 DOMAIN PROTEIN"/>
    <property type="match status" value="1"/>
</dbReference>
<dbReference type="PANTHER" id="PTHR46922:SF4">
    <property type="entry name" value="DHHA1 DOMAIN PROTEIN"/>
    <property type="match status" value="1"/>
</dbReference>
<reference evidence="1" key="1">
    <citation type="journal article" date="2020" name="ISME J.">
        <title>Gammaproteobacteria mediating utilization of methyl-, sulfur- and petroleum organic compounds in deep ocean hydrothermal plumes.</title>
        <authorList>
            <person name="Zhou Z."/>
            <person name="Liu Y."/>
            <person name="Pan J."/>
            <person name="Cron B.R."/>
            <person name="Toner B.M."/>
            <person name="Anantharaman K."/>
            <person name="Breier J.A."/>
            <person name="Dick G.J."/>
            <person name="Li M."/>
        </authorList>
    </citation>
    <scope>NUCLEOTIDE SEQUENCE</scope>
    <source>
        <strain evidence="1">SZUA-1501</strain>
    </source>
</reference>
<comment type="caution">
    <text evidence="1">The sequence shown here is derived from an EMBL/GenBank/DDBJ whole genome shotgun (WGS) entry which is preliminary data.</text>
</comment>
<gene>
    <name evidence="1" type="ORF">EYH37_04390</name>
</gene>
<accession>A0A9D0YRF9</accession>
<dbReference type="Gene3D" id="3.10.310.30">
    <property type="match status" value="1"/>
</dbReference>
<dbReference type="InterPro" id="IPR038763">
    <property type="entry name" value="DHH_sf"/>
</dbReference>
<organism evidence="1 2">
    <name type="scientific">Aquifex aeolicus</name>
    <dbReference type="NCBI Taxonomy" id="63363"/>
    <lineage>
        <taxon>Bacteria</taxon>
        <taxon>Pseudomonadati</taxon>
        <taxon>Aquificota</taxon>
        <taxon>Aquificia</taxon>
        <taxon>Aquificales</taxon>
        <taxon>Aquificaceae</taxon>
        <taxon>Aquifex</taxon>
    </lineage>
</organism>
<evidence type="ECO:0000313" key="1">
    <source>
        <dbReference type="EMBL" id="HIP98584.1"/>
    </source>
</evidence>
<sequence>MGKTVVIYHKNCPDGYGALAGVVYKLKPCNLIYDDTENYLYDEGRNFFAIPTNHSTDFTRLRNILAENRGDFDIYMVDIFVPKIYKVVKEFTNIKKVTVIDHHKTALESIKKGIPEDVGEKFEIYIDLDYSAATLTWKVLNGFIPEVMKYIEDRDIWKWEIPDSLYVLTAIDARIFNVLKPHEVVDSLLKLVEEFPKEELAREGQSMIEFKESVVTRLVENNVHYIVLPSGHKLYAVNSSVFQSDIGNRLALISPDKVACVYSISPKEDGVYVNCSIRSTEGKAREIAQANGGGGHDNAAGCRVPLSEVQFLPLEK</sequence>
<name>A0A9D0YRF9_AQUAO</name>